<protein>
    <submittedName>
        <fullName evidence="9">Allantoate amidohydrolase</fullName>
    </submittedName>
</protein>
<evidence type="ECO:0000313" key="9">
    <source>
        <dbReference type="EMBL" id="KTT22184.1"/>
    </source>
</evidence>
<evidence type="ECO:0000256" key="4">
    <source>
        <dbReference type="ARBA" id="ARBA00022723"/>
    </source>
</evidence>
<dbReference type="GO" id="GO:0016813">
    <property type="term" value="F:hydrolase activity, acting on carbon-nitrogen (but not peptide) bonds, in linear amidines"/>
    <property type="evidence" value="ECO:0007669"/>
    <property type="project" value="InterPro"/>
</dbReference>
<keyword evidence="5 9" id="KW-0378">Hydrolase</keyword>
<dbReference type="PANTHER" id="PTHR32494">
    <property type="entry name" value="ALLANTOATE DEIMINASE-RELATED"/>
    <property type="match status" value="1"/>
</dbReference>
<comment type="cofactor">
    <cofactor evidence="1">
        <name>Mn(2+)</name>
        <dbReference type="ChEBI" id="CHEBI:29035"/>
    </cofactor>
</comment>
<dbReference type="PANTHER" id="PTHR32494:SF19">
    <property type="entry name" value="ALLANTOATE DEIMINASE-RELATED"/>
    <property type="match status" value="1"/>
</dbReference>
<feature type="binding site" evidence="7">
    <location>
        <position position="96"/>
    </location>
    <ligand>
        <name>Zn(2+)</name>
        <dbReference type="ChEBI" id="CHEBI:29105"/>
        <label>2</label>
    </ligand>
</feature>
<proteinExistence type="inferred from homology"/>
<sequence>MHAKRTSPAFNPSALLDAIGLATRDGAGDGITRESYGPGEDTALRLLGCHAERAGLVADSDRAGNLWLRLAADTRAEPAVVIGSHVDSVPRGGNYDGLAGVVAGLAVLDGLADDWQALPPLRVLALRGEESAWYGRAYVGSMALLGRLPAAALALKHRSGGGTLGEALARCGADVSAIARGEPLLPMPIAAYLELHIEQGPVMVARGWPVAAVTGIRGNLRHNRVRCLGEAGHSGAVPRWLRHDAVLAVAQLLARMDEHWRVLLQMGMDLVMTAGICTTPAASHAVSVIPGEVQFSFEVRSQDAETLRRFHALLQQECETVAAERGVRFEFDEAVASAPALMDEAWIRRFEAAGAALGQPLERLPSGAGHDAAMFAAAGIPAAMLFVRNDHGSHNPREALAEADLAAGIAVLQEAVASLRAHIHPIIVPCTAKASK</sequence>
<dbReference type="SUPFAM" id="SSF55031">
    <property type="entry name" value="Bacterial exopeptidase dimerisation domain"/>
    <property type="match status" value="1"/>
</dbReference>
<evidence type="ECO:0000313" key="10">
    <source>
        <dbReference type="Proteomes" id="UP000072741"/>
    </source>
</evidence>
<dbReference type="GO" id="GO:0046872">
    <property type="term" value="F:metal ion binding"/>
    <property type="evidence" value="ECO:0007669"/>
    <property type="project" value="UniProtKB-KW"/>
</dbReference>
<evidence type="ECO:0000256" key="2">
    <source>
        <dbReference type="ARBA" id="ARBA00006153"/>
    </source>
</evidence>
<evidence type="ECO:0000259" key="8">
    <source>
        <dbReference type="Pfam" id="PF07687"/>
    </source>
</evidence>
<comment type="similarity">
    <text evidence="2">Belongs to the peptidase M20 family.</text>
</comment>
<gene>
    <name evidence="9" type="ORF">NS331_10065</name>
</gene>
<feature type="binding site" evidence="7">
    <location>
        <position position="85"/>
    </location>
    <ligand>
        <name>Zn(2+)</name>
        <dbReference type="ChEBI" id="CHEBI:29105"/>
        <label>1</label>
    </ligand>
</feature>
<keyword evidence="10" id="KW-1185">Reference proteome</keyword>
<reference evidence="9 10" key="1">
    <citation type="journal article" date="2016" name="Front. Microbiol.">
        <title>Genomic Resource of Rice Seed Associated Bacteria.</title>
        <authorList>
            <person name="Midha S."/>
            <person name="Bansal K."/>
            <person name="Sharma S."/>
            <person name="Kumar N."/>
            <person name="Patil P.P."/>
            <person name="Chaudhry V."/>
            <person name="Patil P.B."/>
        </authorList>
    </citation>
    <scope>NUCLEOTIDE SEQUENCE [LARGE SCALE GENOMIC DNA]</scope>
    <source>
        <strain evidence="9 10">NS331</strain>
    </source>
</reference>
<dbReference type="Pfam" id="PF01546">
    <property type="entry name" value="Peptidase_M20"/>
    <property type="match status" value="1"/>
</dbReference>
<dbReference type="PATRIC" id="fig|433924.3.peg.4017"/>
<comment type="subunit">
    <text evidence="3">Homodimer.</text>
</comment>
<dbReference type="PIRSF" id="PIRSF001235">
    <property type="entry name" value="Amidase_carbamoylase"/>
    <property type="match status" value="1"/>
</dbReference>
<dbReference type="Gene3D" id="3.40.630.10">
    <property type="entry name" value="Zn peptidases"/>
    <property type="match status" value="1"/>
</dbReference>
<dbReference type="EMBL" id="LDSL01000061">
    <property type="protein sequence ID" value="KTT22184.1"/>
    <property type="molecule type" value="Genomic_DNA"/>
</dbReference>
<feature type="binding site" evidence="7">
    <location>
        <position position="96"/>
    </location>
    <ligand>
        <name>Zn(2+)</name>
        <dbReference type="ChEBI" id="CHEBI:29105"/>
        <label>1</label>
    </ligand>
</feature>
<keyword evidence="4 7" id="KW-0479">Metal-binding</keyword>
<dbReference type="SUPFAM" id="SSF53187">
    <property type="entry name" value="Zn-dependent exopeptidases"/>
    <property type="match status" value="1"/>
</dbReference>
<evidence type="ECO:0000256" key="5">
    <source>
        <dbReference type="ARBA" id="ARBA00022801"/>
    </source>
</evidence>
<dbReference type="InterPro" id="IPR002933">
    <property type="entry name" value="Peptidase_M20"/>
</dbReference>
<dbReference type="InterPro" id="IPR036264">
    <property type="entry name" value="Bact_exopeptidase_dim_dom"/>
</dbReference>
<dbReference type="InterPro" id="IPR011650">
    <property type="entry name" value="Peptidase_M20_dimer"/>
</dbReference>
<dbReference type="NCBIfam" id="TIGR01879">
    <property type="entry name" value="hydantase"/>
    <property type="match status" value="1"/>
</dbReference>
<feature type="binding site" evidence="7">
    <location>
        <position position="196"/>
    </location>
    <ligand>
        <name>Zn(2+)</name>
        <dbReference type="ChEBI" id="CHEBI:29105"/>
        <label>1</label>
    </ligand>
</feature>
<keyword evidence="6" id="KW-0464">Manganese</keyword>
<name>A0A147GXN7_9BURK</name>
<dbReference type="AlphaFoldDB" id="A0A147GXN7"/>
<organism evidence="9 10">
    <name type="scientific">Pseudacidovorax intermedius</name>
    <dbReference type="NCBI Taxonomy" id="433924"/>
    <lineage>
        <taxon>Bacteria</taxon>
        <taxon>Pseudomonadati</taxon>
        <taxon>Pseudomonadota</taxon>
        <taxon>Betaproteobacteria</taxon>
        <taxon>Burkholderiales</taxon>
        <taxon>Comamonadaceae</taxon>
        <taxon>Pseudacidovorax</taxon>
    </lineage>
</organism>
<evidence type="ECO:0000256" key="7">
    <source>
        <dbReference type="PIRSR" id="PIRSR001235-1"/>
    </source>
</evidence>
<feature type="domain" description="Peptidase M20 dimerisation" evidence="8">
    <location>
        <begin position="222"/>
        <end position="324"/>
    </location>
</feature>
<comment type="caution">
    <text evidence="9">The sequence shown here is derived from an EMBL/GenBank/DDBJ whole genome shotgun (WGS) entry which is preliminary data.</text>
</comment>
<evidence type="ECO:0000256" key="1">
    <source>
        <dbReference type="ARBA" id="ARBA00001936"/>
    </source>
</evidence>
<dbReference type="Proteomes" id="UP000072741">
    <property type="component" value="Unassembled WGS sequence"/>
</dbReference>
<accession>A0A147GXN7</accession>
<dbReference type="Pfam" id="PF07687">
    <property type="entry name" value="M20_dimer"/>
    <property type="match status" value="1"/>
</dbReference>
<dbReference type="InterPro" id="IPR010158">
    <property type="entry name" value="Amidase_Cbmase"/>
</dbReference>
<feature type="binding site" evidence="7">
    <location>
        <position position="394"/>
    </location>
    <ligand>
        <name>Zn(2+)</name>
        <dbReference type="ChEBI" id="CHEBI:29105"/>
        <label>2</label>
    </ligand>
</feature>
<dbReference type="Gene3D" id="3.30.70.360">
    <property type="match status" value="1"/>
</dbReference>
<comment type="cofactor">
    <cofactor evidence="7">
        <name>Zn(2+)</name>
        <dbReference type="ChEBI" id="CHEBI:29105"/>
    </cofactor>
    <text evidence="7">Binds 2 Zn(2+) ions per subunit.</text>
</comment>
<keyword evidence="7" id="KW-0862">Zinc</keyword>
<evidence type="ECO:0000256" key="3">
    <source>
        <dbReference type="ARBA" id="ARBA00011738"/>
    </source>
</evidence>
<feature type="binding site" evidence="7">
    <location>
        <position position="130"/>
    </location>
    <ligand>
        <name>Zn(2+)</name>
        <dbReference type="ChEBI" id="CHEBI:29105"/>
        <label>2</label>
    </ligand>
</feature>
<evidence type="ECO:0000256" key="6">
    <source>
        <dbReference type="ARBA" id="ARBA00023211"/>
    </source>
</evidence>